<dbReference type="EMBL" id="CP098755">
    <property type="protein sequence ID" value="USG63693.1"/>
    <property type="molecule type" value="Genomic_DNA"/>
</dbReference>
<protein>
    <submittedName>
        <fullName evidence="2">Uncharacterized protein</fullName>
    </submittedName>
</protein>
<dbReference type="RefSeq" id="WP_251870772.1">
    <property type="nucleotide sequence ID" value="NZ_CP098755.1"/>
</dbReference>
<reference evidence="2" key="1">
    <citation type="submission" date="2022-06" db="EMBL/GenBank/DDBJ databases">
        <title>Genome sequencing of Brevibacillus sp. BB3-R1.</title>
        <authorList>
            <person name="Heo J."/>
            <person name="Lee D."/>
            <person name="Won M."/>
            <person name="Han B.-H."/>
            <person name="Hong S.-B."/>
            <person name="Kwon S.-W."/>
        </authorList>
    </citation>
    <scope>NUCLEOTIDE SEQUENCE</scope>
    <source>
        <strain evidence="2">BB3-R1</strain>
    </source>
</reference>
<sequence>MKQSKTKRLVYRLILLIGVIACIELAYNTARDFTTGGMPQAPGENQQAPTLEVSHKLEKNDLHLTLQVKGFSFSVENMGKENRYGEGHVHIYVDGKKVAKAFDKTYVVKDLSSGSHEIVVELAHNNHDSYGVKREFRVNVKP</sequence>
<keyword evidence="3" id="KW-1185">Reference proteome</keyword>
<keyword evidence="1" id="KW-0472">Membrane</keyword>
<keyword evidence="1" id="KW-1133">Transmembrane helix</keyword>
<dbReference type="Proteomes" id="UP001056500">
    <property type="component" value="Chromosome"/>
</dbReference>
<feature type="transmembrane region" description="Helical" evidence="1">
    <location>
        <begin position="9"/>
        <end position="27"/>
    </location>
</feature>
<evidence type="ECO:0000313" key="2">
    <source>
        <dbReference type="EMBL" id="USG63693.1"/>
    </source>
</evidence>
<evidence type="ECO:0000256" key="1">
    <source>
        <dbReference type="SAM" id="Phobius"/>
    </source>
</evidence>
<gene>
    <name evidence="2" type="ORF">NDK47_16085</name>
</gene>
<evidence type="ECO:0000313" key="3">
    <source>
        <dbReference type="Proteomes" id="UP001056500"/>
    </source>
</evidence>
<keyword evidence="1" id="KW-0812">Transmembrane</keyword>
<accession>A0ABY4W9G5</accession>
<name>A0ABY4W9G5_9BACL</name>
<organism evidence="2 3">
    <name type="scientific">Brevibacillus ruminantium</name>
    <dbReference type="NCBI Taxonomy" id="2950604"/>
    <lineage>
        <taxon>Bacteria</taxon>
        <taxon>Bacillati</taxon>
        <taxon>Bacillota</taxon>
        <taxon>Bacilli</taxon>
        <taxon>Bacillales</taxon>
        <taxon>Paenibacillaceae</taxon>
        <taxon>Brevibacillus</taxon>
    </lineage>
</organism>
<proteinExistence type="predicted"/>